<proteinExistence type="predicted"/>
<evidence type="ECO:0000256" key="1">
    <source>
        <dbReference type="SAM" id="Phobius"/>
    </source>
</evidence>
<feature type="transmembrane region" description="Helical" evidence="1">
    <location>
        <begin position="12"/>
        <end position="33"/>
    </location>
</feature>
<accession>A0A0G0JFH4</accession>
<keyword evidence="1" id="KW-0812">Transmembrane</keyword>
<sequence length="136" mass="14705">MKAIFKSSDGISAMEVILVCLIIGFLILIIGNLPNSIKLIGESNRSSLAKDILLKKIEDIRSTSFDSLASSTTISDPRMNKLSDASGSITVEDCPLTVCKNGEEDDVKQVTLEITWQDGTQTKQSKLTTLVSKNGL</sequence>
<name>A0A0G0JFH4_9BACT</name>
<keyword evidence="1" id="KW-0472">Membrane</keyword>
<gene>
    <name evidence="2" type="ORF">US86_C0005G0034</name>
</gene>
<reference evidence="2 3" key="1">
    <citation type="journal article" date="2015" name="Nature">
        <title>rRNA introns, odd ribosomes, and small enigmatic genomes across a large radiation of phyla.</title>
        <authorList>
            <person name="Brown C.T."/>
            <person name="Hug L.A."/>
            <person name="Thomas B.C."/>
            <person name="Sharon I."/>
            <person name="Castelle C.J."/>
            <person name="Singh A."/>
            <person name="Wilkins M.J."/>
            <person name="Williams K.H."/>
            <person name="Banfield J.F."/>
        </authorList>
    </citation>
    <scope>NUCLEOTIDE SEQUENCE [LARGE SCALE GENOMIC DNA]</scope>
</reference>
<evidence type="ECO:0000313" key="2">
    <source>
        <dbReference type="EMBL" id="KKQ66423.1"/>
    </source>
</evidence>
<evidence type="ECO:0008006" key="4">
    <source>
        <dbReference type="Google" id="ProtNLM"/>
    </source>
</evidence>
<comment type="caution">
    <text evidence="2">The sequence shown here is derived from an EMBL/GenBank/DDBJ whole genome shotgun (WGS) entry which is preliminary data.</text>
</comment>
<keyword evidence="1" id="KW-1133">Transmembrane helix</keyword>
<evidence type="ECO:0000313" key="3">
    <source>
        <dbReference type="Proteomes" id="UP000034235"/>
    </source>
</evidence>
<organism evidence="2 3">
    <name type="scientific">Candidatus Daviesbacteria bacterium GW2011_GWA2_38_24</name>
    <dbReference type="NCBI Taxonomy" id="1618422"/>
    <lineage>
        <taxon>Bacteria</taxon>
        <taxon>Candidatus Daviesiibacteriota</taxon>
    </lineage>
</organism>
<dbReference type="EMBL" id="LBUP01000005">
    <property type="protein sequence ID" value="KKQ66423.1"/>
    <property type="molecule type" value="Genomic_DNA"/>
</dbReference>
<protein>
    <recommendedName>
        <fullName evidence="4">Prepilin-type N-terminal cleavage/methylation domain-containing protein</fullName>
    </recommendedName>
</protein>
<dbReference type="AlphaFoldDB" id="A0A0G0JFH4"/>
<dbReference type="Proteomes" id="UP000034235">
    <property type="component" value="Unassembled WGS sequence"/>
</dbReference>